<evidence type="ECO:0000313" key="1">
    <source>
        <dbReference type="EMBL" id="KAF2891311.1"/>
    </source>
</evidence>
<gene>
    <name evidence="1" type="ORF">ILUMI_14862</name>
</gene>
<evidence type="ECO:0000313" key="2">
    <source>
        <dbReference type="Proteomes" id="UP000801492"/>
    </source>
</evidence>
<evidence type="ECO:0008006" key="3">
    <source>
        <dbReference type="Google" id="ProtNLM"/>
    </source>
</evidence>
<dbReference type="EMBL" id="VTPC01034519">
    <property type="protein sequence ID" value="KAF2891311.1"/>
    <property type="molecule type" value="Genomic_DNA"/>
</dbReference>
<proteinExistence type="predicted"/>
<name>A0A8K0CU60_IGNLU</name>
<dbReference type="OrthoDB" id="416987at2759"/>
<sequence length="83" mass="9772">SSTPIRPVFDALARDHTNRNSVSLNQYSKRGLNLIEKIPAILARFRMNRLCIVADIQRAFLQLTIAPENRDYLRFLWKLRMDE</sequence>
<dbReference type="GO" id="GO:0071897">
    <property type="term" value="P:DNA biosynthetic process"/>
    <property type="evidence" value="ECO:0007669"/>
    <property type="project" value="UniProtKB-ARBA"/>
</dbReference>
<dbReference type="InterPro" id="IPR043502">
    <property type="entry name" value="DNA/RNA_pol_sf"/>
</dbReference>
<dbReference type="Proteomes" id="UP000801492">
    <property type="component" value="Unassembled WGS sequence"/>
</dbReference>
<dbReference type="AlphaFoldDB" id="A0A8K0CU60"/>
<dbReference type="PANTHER" id="PTHR47331">
    <property type="entry name" value="PHD-TYPE DOMAIN-CONTAINING PROTEIN"/>
    <property type="match status" value="1"/>
</dbReference>
<keyword evidence="2" id="KW-1185">Reference proteome</keyword>
<accession>A0A8K0CU60</accession>
<organism evidence="1 2">
    <name type="scientific">Ignelater luminosus</name>
    <name type="common">Cucubano</name>
    <name type="synonym">Pyrophorus luminosus</name>
    <dbReference type="NCBI Taxonomy" id="2038154"/>
    <lineage>
        <taxon>Eukaryota</taxon>
        <taxon>Metazoa</taxon>
        <taxon>Ecdysozoa</taxon>
        <taxon>Arthropoda</taxon>
        <taxon>Hexapoda</taxon>
        <taxon>Insecta</taxon>
        <taxon>Pterygota</taxon>
        <taxon>Neoptera</taxon>
        <taxon>Endopterygota</taxon>
        <taxon>Coleoptera</taxon>
        <taxon>Polyphaga</taxon>
        <taxon>Elateriformia</taxon>
        <taxon>Elateroidea</taxon>
        <taxon>Elateridae</taxon>
        <taxon>Agrypninae</taxon>
        <taxon>Pyrophorini</taxon>
        <taxon>Ignelater</taxon>
    </lineage>
</organism>
<dbReference type="SUPFAM" id="SSF56672">
    <property type="entry name" value="DNA/RNA polymerases"/>
    <property type="match status" value="1"/>
</dbReference>
<protein>
    <recommendedName>
        <fullName evidence="3">Reverse transcriptase domain-containing protein</fullName>
    </recommendedName>
</protein>
<comment type="caution">
    <text evidence="1">The sequence shown here is derived from an EMBL/GenBank/DDBJ whole genome shotgun (WGS) entry which is preliminary data.</text>
</comment>
<feature type="non-terminal residue" evidence="1">
    <location>
        <position position="1"/>
    </location>
</feature>
<reference evidence="1" key="1">
    <citation type="submission" date="2019-08" db="EMBL/GenBank/DDBJ databases">
        <title>The genome of the North American firefly Photinus pyralis.</title>
        <authorList>
            <consortium name="Photinus pyralis genome working group"/>
            <person name="Fallon T.R."/>
            <person name="Sander Lower S.E."/>
            <person name="Weng J.-K."/>
        </authorList>
    </citation>
    <scope>NUCLEOTIDE SEQUENCE</scope>
    <source>
        <strain evidence="1">TRF0915ILg1</strain>
        <tissue evidence="1">Whole body</tissue>
    </source>
</reference>